<evidence type="ECO:0008006" key="2">
    <source>
        <dbReference type="Google" id="ProtNLM"/>
    </source>
</evidence>
<dbReference type="InterPro" id="IPR038389">
    <property type="entry name" value="PSMG2_sf"/>
</dbReference>
<dbReference type="InterPro" id="IPR019151">
    <property type="entry name" value="Proteasome_assmbl_chaperone_2"/>
</dbReference>
<accession>A0A6J4IAV0</accession>
<dbReference type="Pfam" id="PF09754">
    <property type="entry name" value="PAC2"/>
    <property type="match status" value="1"/>
</dbReference>
<dbReference type="SUPFAM" id="SSF159659">
    <property type="entry name" value="Cgl1923-like"/>
    <property type="match status" value="1"/>
</dbReference>
<dbReference type="PANTHER" id="PTHR35610">
    <property type="entry name" value="3-ISOPROPYLMALATE DEHYDRATASE-RELATED"/>
    <property type="match status" value="1"/>
</dbReference>
<name>A0A6J4IAV0_9ACTN</name>
<gene>
    <name evidence="1" type="ORF">AVDCRST_MAG50-1961</name>
</gene>
<dbReference type="InterPro" id="IPR008492">
    <property type="entry name" value="Rv2714-like"/>
</dbReference>
<dbReference type="EMBL" id="CADCTF010000102">
    <property type="protein sequence ID" value="CAA9246923.1"/>
    <property type="molecule type" value="Genomic_DNA"/>
</dbReference>
<organism evidence="1">
    <name type="scientific">uncultured Acidimicrobiales bacterium</name>
    <dbReference type="NCBI Taxonomy" id="310071"/>
    <lineage>
        <taxon>Bacteria</taxon>
        <taxon>Bacillati</taxon>
        <taxon>Actinomycetota</taxon>
        <taxon>Acidimicrobiia</taxon>
        <taxon>Acidimicrobiales</taxon>
        <taxon>environmental samples</taxon>
    </lineage>
</organism>
<sequence length="285" mass="31777">MPYLRWQRRPQLRRPVLISAFAGWVDAGESATTATKFLTDKLGAEPFCTIDPEEFYDFTVARPRVRLDDELNRHIEFPTPTFSTARLPGAERDIVFLHAVEPALKWRTYCQEAVTVCQEVGVEMALTLGALLADVPHTRPVRVNGTSTDPGLLRTYNLQRSRYQGPTGISSVLHDAFGRVGIPAASLYAATPAYLSQTPSPKAARALVSRVLEMLAGRVDLTTLDVATSAYERQVDEMLSVEEDVVDYVRRLEQQDDTAEKPLEIPPADHLAAEVERFLRDQPPS</sequence>
<protein>
    <recommendedName>
        <fullName evidence="2">PAC2 family protein</fullName>
    </recommendedName>
</protein>
<dbReference type="PIRSF" id="PIRSF028754">
    <property type="entry name" value="UCP028754"/>
    <property type="match status" value="1"/>
</dbReference>
<dbReference type="Gene3D" id="3.40.50.10900">
    <property type="entry name" value="PAC-like subunit"/>
    <property type="match status" value="1"/>
</dbReference>
<proteinExistence type="predicted"/>
<reference evidence="1" key="1">
    <citation type="submission" date="2020-02" db="EMBL/GenBank/DDBJ databases">
        <authorList>
            <person name="Meier V. D."/>
        </authorList>
    </citation>
    <scope>NUCLEOTIDE SEQUENCE</scope>
    <source>
        <strain evidence="1">AVDCRST_MAG50</strain>
    </source>
</reference>
<dbReference type="AlphaFoldDB" id="A0A6J4IAV0"/>
<evidence type="ECO:0000313" key="1">
    <source>
        <dbReference type="EMBL" id="CAA9246923.1"/>
    </source>
</evidence>